<proteinExistence type="predicted"/>
<reference evidence="1 2" key="1">
    <citation type="journal article" date="2011" name="PLoS Genet.">
        <title>Azospirillum genomes reveal transition of bacteria from aquatic to terrestrial environments.</title>
        <authorList>
            <person name="Wisniewski-Dye F."/>
            <person name="Borziak K."/>
            <person name="Khalsa-Moyers G."/>
            <person name="Alexandre G."/>
            <person name="Sukharnikov L.O."/>
            <person name="Wuichet K."/>
            <person name="Hurst G.B."/>
            <person name="McDonald W.H."/>
            <person name="Robertson J.S."/>
            <person name="Barbe V."/>
            <person name="Calteau A."/>
            <person name="Rouy Z."/>
            <person name="Mangenot S."/>
            <person name="Prigent-Combaret C."/>
            <person name="Normand P."/>
            <person name="Boyer M."/>
            <person name="Siguier P."/>
            <person name="Dessaux Y."/>
            <person name="Elmerich C."/>
            <person name="Condemine G."/>
            <person name="Krishnen G."/>
            <person name="Kennedy I."/>
            <person name="Paterson A.H."/>
            <person name="Gonzalez V."/>
            <person name="Mavingui P."/>
            <person name="Zhulin I.B."/>
        </authorList>
    </citation>
    <scope>NUCLEOTIDE SEQUENCE [LARGE SCALE GENOMIC DNA]</scope>
    <source>
        <strain evidence="1 2">Sp245</strain>
    </source>
</reference>
<dbReference type="Proteomes" id="UP000007319">
    <property type="component" value="Plasmid AZOBR_p1"/>
</dbReference>
<dbReference type="EMBL" id="HE577328">
    <property type="protein sequence ID" value="CCD00253.1"/>
    <property type="molecule type" value="Genomic_DNA"/>
</dbReference>
<dbReference type="AlphaFoldDB" id="A0A9P1JUY2"/>
<dbReference type="KEGG" id="abs:AZOBR_p170009"/>
<geneLocation type="plasmid" evidence="1 2">
    <name>AZOBR_p1</name>
</geneLocation>
<gene>
    <name evidence="1" type="ORF">AZOBR_p170009</name>
</gene>
<keyword evidence="1" id="KW-0614">Plasmid</keyword>
<evidence type="ECO:0000313" key="2">
    <source>
        <dbReference type="Proteomes" id="UP000007319"/>
    </source>
</evidence>
<sequence length="52" mass="5978">MRVVMTGKLGAPGRAVKGDRFPPASKRRMIVPFTFYFRAAILLPWTRFRGRP</sequence>
<evidence type="ECO:0000313" key="1">
    <source>
        <dbReference type="EMBL" id="CCD00253.1"/>
    </source>
</evidence>
<organism evidence="1 2">
    <name type="scientific">Azospirillum baldaniorum</name>
    <dbReference type="NCBI Taxonomy" id="1064539"/>
    <lineage>
        <taxon>Bacteria</taxon>
        <taxon>Pseudomonadati</taxon>
        <taxon>Pseudomonadota</taxon>
        <taxon>Alphaproteobacteria</taxon>
        <taxon>Rhodospirillales</taxon>
        <taxon>Azospirillaceae</taxon>
        <taxon>Azospirillum</taxon>
    </lineage>
</organism>
<keyword evidence="2" id="KW-1185">Reference proteome</keyword>
<protein>
    <submittedName>
        <fullName evidence="1">Uncharacterized protein</fullName>
    </submittedName>
</protein>
<name>A0A9P1JUY2_9PROT</name>
<accession>A0A9P1JUY2</accession>